<gene>
    <name evidence="2" type="ORF">OAUR00152_LOCUS1074</name>
</gene>
<dbReference type="AlphaFoldDB" id="A0A7S4M5Q5"/>
<dbReference type="EMBL" id="HBKQ01001572">
    <property type="protein sequence ID" value="CAE2201937.1"/>
    <property type="molecule type" value="Transcribed_RNA"/>
</dbReference>
<name>A0A7S4M5Q5_9STRA</name>
<reference evidence="2" key="1">
    <citation type="submission" date="2021-01" db="EMBL/GenBank/DDBJ databases">
        <authorList>
            <person name="Corre E."/>
            <person name="Pelletier E."/>
            <person name="Niang G."/>
            <person name="Scheremetjew M."/>
            <person name="Finn R."/>
            <person name="Kale V."/>
            <person name="Holt S."/>
            <person name="Cochrane G."/>
            <person name="Meng A."/>
            <person name="Brown T."/>
            <person name="Cohen L."/>
        </authorList>
    </citation>
    <scope>NUCLEOTIDE SEQUENCE</scope>
    <source>
        <strain evidence="2">Isolate 1302-5</strain>
    </source>
</reference>
<feature type="compositionally biased region" description="Basic residues" evidence="1">
    <location>
        <begin position="226"/>
        <end position="238"/>
    </location>
</feature>
<proteinExistence type="predicted"/>
<evidence type="ECO:0000256" key="1">
    <source>
        <dbReference type="SAM" id="MobiDB-lite"/>
    </source>
</evidence>
<feature type="compositionally biased region" description="Polar residues" evidence="1">
    <location>
        <begin position="1"/>
        <end position="18"/>
    </location>
</feature>
<protein>
    <submittedName>
        <fullName evidence="2">Uncharacterized protein</fullName>
    </submittedName>
</protein>
<evidence type="ECO:0000313" key="2">
    <source>
        <dbReference type="EMBL" id="CAE2201937.1"/>
    </source>
</evidence>
<organism evidence="2">
    <name type="scientific">Odontella aurita</name>
    <dbReference type="NCBI Taxonomy" id="265563"/>
    <lineage>
        <taxon>Eukaryota</taxon>
        <taxon>Sar</taxon>
        <taxon>Stramenopiles</taxon>
        <taxon>Ochrophyta</taxon>
        <taxon>Bacillariophyta</taxon>
        <taxon>Mediophyceae</taxon>
        <taxon>Biddulphiophycidae</taxon>
        <taxon>Eupodiscales</taxon>
        <taxon>Odontellaceae</taxon>
        <taxon>Odontella</taxon>
    </lineage>
</organism>
<sequence>MISTSNSPPPMISQQSGGSKRRLAFQPENSNRAAIATMPTQKDALDVRGVALDLSHLNEVRSNNRDGCGGGIEDPQKNDTEWIDDAEATVDTLEDYSCDSSAVRKADEATVVRFSTVEIREYARTLGDNPSVTSGPPLTLEWTHQSTSTIDFESYESTKPLSRAKGQMLVPQFVREEWLRDAGYSRGEMTEATRKAGKSRVRRRKSANQNMAGGKGDEKKDSFGAFRRRALTKKRSVK</sequence>
<feature type="region of interest" description="Disordered" evidence="1">
    <location>
        <begin position="187"/>
        <end position="238"/>
    </location>
</feature>
<feature type="compositionally biased region" description="Basic residues" evidence="1">
    <location>
        <begin position="195"/>
        <end position="206"/>
    </location>
</feature>
<feature type="region of interest" description="Disordered" evidence="1">
    <location>
        <begin position="1"/>
        <end position="33"/>
    </location>
</feature>
<accession>A0A7S4M5Q5</accession>